<feature type="transmembrane region" description="Helical" evidence="5">
    <location>
        <begin position="185"/>
        <end position="209"/>
    </location>
</feature>
<dbReference type="InterPro" id="IPR005829">
    <property type="entry name" value="Sugar_transporter_CS"/>
</dbReference>
<name>J6EQY0_TRIAS</name>
<gene>
    <name evidence="7" type="ORF">A1Q1_04374</name>
</gene>
<evidence type="ECO:0000256" key="4">
    <source>
        <dbReference type="ARBA" id="ARBA00023136"/>
    </source>
</evidence>
<evidence type="ECO:0000256" key="5">
    <source>
        <dbReference type="SAM" id="Phobius"/>
    </source>
</evidence>
<evidence type="ECO:0000313" key="7">
    <source>
        <dbReference type="EMBL" id="EJT46904.1"/>
    </source>
</evidence>
<dbReference type="KEGG" id="tasa:A1Q1_04374"/>
<feature type="transmembrane region" description="Helical" evidence="5">
    <location>
        <begin position="145"/>
        <end position="164"/>
    </location>
</feature>
<keyword evidence="2 5" id="KW-0812">Transmembrane</keyword>
<evidence type="ECO:0000256" key="2">
    <source>
        <dbReference type="ARBA" id="ARBA00022692"/>
    </source>
</evidence>
<evidence type="ECO:0000256" key="1">
    <source>
        <dbReference type="ARBA" id="ARBA00004141"/>
    </source>
</evidence>
<dbReference type="CDD" id="cd17364">
    <property type="entry name" value="MFS_PhT"/>
    <property type="match status" value="1"/>
</dbReference>
<dbReference type="PROSITE" id="PS00217">
    <property type="entry name" value="SUGAR_TRANSPORT_2"/>
    <property type="match status" value="1"/>
</dbReference>
<dbReference type="SUPFAM" id="SSF103473">
    <property type="entry name" value="MFS general substrate transporter"/>
    <property type="match status" value="1"/>
</dbReference>
<dbReference type="PANTHER" id="PTHR24064">
    <property type="entry name" value="SOLUTE CARRIER FAMILY 22 MEMBER"/>
    <property type="match status" value="1"/>
</dbReference>
<keyword evidence="3 5" id="KW-1133">Transmembrane helix</keyword>
<dbReference type="GO" id="GO:0022857">
    <property type="term" value="F:transmembrane transporter activity"/>
    <property type="evidence" value="ECO:0007669"/>
    <property type="project" value="InterPro"/>
</dbReference>
<comment type="subcellular location">
    <subcellularLocation>
        <location evidence="1">Membrane</location>
        <topology evidence="1">Multi-pass membrane protein</topology>
    </subcellularLocation>
</comment>
<dbReference type="InterPro" id="IPR020846">
    <property type="entry name" value="MFS_dom"/>
</dbReference>
<feature type="transmembrane region" description="Helical" evidence="5">
    <location>
        <begin position="229"/>
        <end position="249"/>
    </location>
</feature>
<dbReference type="PROSITE" id="PS50850">
    <property type="entry name" value="MFS"/>
    <property type="match status" value="1"/>
</dbReference>
<dbReference type="PROSITE" id="PS00216">
    <property type="entry name" value="SUGAR_TRANSPORT_1"/>
    <property type="match status" value="1"/>
</dbReference>
<dbReference type="EMBL" id="ALBS01000272">
    <property type="protein sequence ID" value="EJT46904.1"/>
    <property type="molecule type" value="Genomic_DNA"/>
</dbReference>
<feature type="transmembrane region" description="Helical" evidence="5">
    <location>
        <begin position="122"/>
        <end position="139"/>
    </location>
</feature>
<dbReference type="InterPro" id="IPR005828">
    <property type="entry name" value="MFS_sugar_transport-like"/>
</dbReference>
<proteinExistence type="predicted"/>
<sequence length="553" mass="60466">MSGVELSPPIDNVEKNAYADKGALVGNPDERRRAALAEIDDAKFSWFHAKACIVAGVGFFIDAYDIFAISLAASMIGYVYHAGGSNTPNQDLGIKVAHSIGTFFGQLLFGFLADHVGRKKMYGVELMIIIIGTLGQAVAGKAPGISIYGVLIMWRFIMGMGIGGDYPLSAVITSEFAAKRIRGRMMIAVFSAQGWGQFFCAIVSSIALAGFKKGIESEPLDNWHSMDQAWRTLIGVGCVPAAIALYFRLTIPETPRYTMDIEANIKQASQDVDTYLTTGTYTVDPVRNHERAEVPKASWKDFCHHFSQWRNFKILFGTAYTWFALDIAFYGLGLNSARILSVIGFGGSADKSLSKQVNAWRSVHNSSVGNLILSVGGLIPGYYFTMAFIDSWGRRPIQIMGFGLLTAIFICMGFAYDKMMASSSGQKAFVFLYCMANFFQNFGPNSTTFVVPGEAFPTRYRSTAHGISAASGKLGAIVAQVGFSKMIDIGGKGKFLPHIMEIFAFFMLTGFIVTIFCTPETKGLTLEELSNEHQENFVKNSNYTARPPSEESA</sequence>
<dbReference type="Pfam" id="PF00083">
    <property type="entry name" value="Sugar_tr"/>
    <property type="match status" value="1"/>
</dbReference>
<evidence type="ECO:0000259" key="6">
    <source>
        <dbReference type="PROSITE" id="PS50850"/>
    </source>
</evidence>
<dbReference type="AlphaFoldDB" id="J6EQY0"/>
<evidence type="ECO:0000256" key="3">
    <source>
        <dbReference type="ARBA" id="ARBA00022989"/>
    </source>
</evidence>
<dbReference type="HOGENOM" id="CLU_001265_46_14_1"/>
<keyword evidence="4 5" id="KW-0472">Membrane</keyword>
<feature type="transmembrane region" description="Helical" evidence="5">
    <location>
        <begin position="397"/>
        <end position="416"/>
    </location>
</feature>
<evidence type="ECO:0000313" key="8">
    <source>
        <dbReference type="Proteomes" id="UP000002748"/>
    </source>
</evidence>
<feature type="domain" description="Major facilitator superfamily (MFS) profile" evidence="6">
    <location>
        <begin position="51"/>
        <end position="522"/>
    </location>
</feature>
<comment type="caution">
    <text evidence="7">The sequence shown here is derived from an EMBL/GenBank/DDBJ whole genome shotgun (WGS) entry which is preliminary data.</text>
</comment>
<feature type="transmembrane region" description="Helical" evidence="5">
    <location>
        <begin position="428"/>
        <end position="444"/>
    </location>
</feature>
<dbReference type="InterPro" id="IPR036259">
    <property type="entry name" value="MFS_trans_sf"/>
</dbReference>
<dbReference type="OrthoDB" id="433512at2759"/>
<dbReference type="RefSeq" id="XP_014178215.1">
    <property type="nucleotide sequence ID" value="XM_014322740.1"/>
</dbReference>
<feature type="transmembrane region" description="Helical" evidence="5">
    <location>
        <begin position="92"/>
        <end position="113"/>
    </location>
</feature>
<dbReference type="Proteomes" id="UP000002748">
    <property type="component" value="Unassembled WGS sequence"/>
</dbReference>
<organism evidence="7 8">
    <name type="scientific">Trichosporon asahii var. asahii (strain ATCC 90039 / CBS 2479 / JCM 2466 / KCTC 7840 / NBRC 103889/ NCYC 2677 / UAMH 7654)</name>
    <name type="common">Yeast</name>
    <dbReference type="NCBI Taxonomy" id="1186058"/>
    <lineage>
        <taxon>Eukaryota</taxon>
        <taxon>Fungi</taxon>
        <taxon>Dikarya</taxon>
        <taxon>Basidiomycota</taxon>
        <taxon>Agaricomycotina</taxon>
        <taxon>Tremellomycetes</taxon>
        <taxon>Trichosporonales</taxon>
        <taxon>Trichosporonaceae</taxon>
        <taxon>Trichosporon</taxon>
    </lineage>
</organism>
<dbReference type="GeneID" id="25987887"/>
<dbReference type="VEuPathDB" id="FungiDB:A1Q1_04374"/>
<dbReference type="Gene3D" id="1.20.1250.20">
    <property type="entry name" value="MFS general substrate transporter like domains"/>
    <property type="match status" value="2"/>
</dbReference>
<accession>J6EQY0</accession>
<dbReference type="GO" id="GO:0016020">
    <property type="term" value="C:membrane"/>
    <property type="evidence" value="ECO:0007669"/>
    <property type="project" value="UniProtKB-SubCell"/>
</dbReference>
<feature type="transmembrane region" description="Helical" evidence="5">
    <location>
        <begin position="495"/>
        <end position="516"/>
    </location>
</feature>
<feature type="transmembrane region" description="Helical" evidence="5">
    <location>
        <begin position="53"/>
        <end position="80"/>
    </location>
</feature>
<feature type="transmembrane region" description="Helical" evidence="5">
    <location>
        <begin position="368"/>
        <end position="385"/>
    </location>
</feature>
<protein>
    <submittedName>
        <fullName evidence="7">Inorganic phosphate transporter</fullName>
    </submittedName>
</protein>
<reference evidence="7 8" key="1">
    <citation type="journal article" date="2012" name="Eukaryot. Cell">
        <title>Draft genome sequence of CBS 2479, the standard type strain of Trichosporon asahii.</title>
        <authorList>
            <person name="Yang R.Y."/>
            <person name="Li H.T."/>
            <person name="Zhu H."/>
            <person name="Zhou G.P."/>
            <person name="Wang M."/>
            <person name="Wang L."/>
        </authorList>
    </citation>
    <scope>NUCLEOTIDE SEQUENCE [LARGE SCALE GENOMIC DNA]</scope>
    <source>
        <strain evidence="8">ATCC 90039 / CBS 2479 / JCM 2466 / KCTC 7840 / NCYC 2677 / UAMH 7654</strain>
    </source>
</reference>